<reference evidence="2" key="1">
    <citation type="submission" date="2019-06" db="EMBL/GenBank/DDBJ databases">
        <authorList>
            <person name="Broberg M."/>
        </authorList>
    </citation>
    <scope>NUCLEOTIDE SEQUENCE [LARGE SCALE GENOMIC DNA]</scope>
</reference>
<evidence type="ECO:0000313" key="1">
    <source>
        <dbReference type="EMBL" id="CAG9981132.1"/>
    </source>
</evidence>
<accession>A0A9N9UA49</accession>
<dbReference type="Proteomes" id="UP000754883">
    <property type="component" value="Unassembled WGS sequence"/>
</dbReference>
<protein>
    <submittedName>
        <fullName evidence="1">Uncharacterized protein</fullName>
    </submittedName>
</protein>
<proteinExistence type="predicted"/>
<dbReference type="EMBL" id="CABFNO020001323">
    <property type="protein sequence ID" value="CAG9981132.1"/>
    <property type="molecule type" value="Genomic_DNA"/>
</dbReference>
<reference evidence="1 2" key="2">
    <citation type="submission" date="2021-10" db="EMBL/GenBank/DDBJ databases">
        <authorList>
            <person name="Piombo E."/>
        </authorList>
    </citation>
    <scope>NUCLEOTIDE SEQUENCE [LARGE SCALE GENOMIC DNA]</scope>
</reference>
<sequence>MAQAGLTSPVPAILCGKTLQVGEIVAPRVKPDIEIIHFINSYEYAKAHIGELIAGQVPSEPSGNDIGSHNYSQAPRAVFFGRAFDHEHVVELNKLFRGKGSAPVAWIAGDPNTVFPANPGPDYAEKAAQNVVNAFLKWKESGADNEDIVYY</sequence>
<evidence type="ECO:0000313" key="2">
    <source>
        <dbReference type="Proteomes" id="UP000754883"/>
    </source>
</evidence>
<organism evidence="1 2">
    <name type="scientific">Clonostachys byssicola</name>
    <dbReference type="NCBI Taxonomy" id="160290"/>
    <lineage>
        <taxon>Eukaryota</taxon>
        <taxon>Fungi</taxon>
        <taxon>Dikarya</taxon>
        <taxon>Ascomycota</taxon>
        <taxon>Pezizomycotina</taxon>
        <taxon>Sordariomycetes</taxon>
        <taxon>Hypocreomycetidae</taxon>
        <taxon>Hypocreales</taxon>
        <taxon>Bionectriaceae</taxon>
        <taxon>Clonostachys</taxon>
    </lineage>
</organism>
<dbReference type="OrthoDB" id="3649348at2759"/>
<name>A0A9N9UA49_9HYPO</name>
<gene>
    <name evidence="1" type="ORF">CBYS24578_00008125</name>
</gene>
<comment type="caution">
    <text evidence="1">The sequence shown here is derived from an EMBL/GenBank/DDBJ whole genome shotgun (WGS) entry which is preliminary data.</text>
</comment>
<keyword evidence="2" id="KW-1185">Reference proteome</keyword>
<dbReference type="AlphaFoldDB" id="A0A9N9UA49"/>